<dbReference type="Gene3D" id="3.40.50.2300">
    <property type="match status" value="1"/>
</dbReference>
<keyword evidence="7" id="KW-0547">Nucleotide-binding</keyword>
<organism evidence="21 22">
    <name type="scientific">Marinobacterium aestuariivivens</name>
    <dbReference type="NCBI Taxonomy" id="1698799"/>
    <lineage>
        <taxon>Bacteria</taxon>
        <taxon>Pseudomonadati</taxon>
        <taxon>Pseudomonadota</taxon>
        <taxon>Gammaproteobacteria</taxon>
        <taxon>Oceanospirillales</taxon>
        <taxon>Oceanospirillaceae</taxon>
        <taxon>Marinobacterium</taxon>
    </lineage>
</organism>
<evidence type="ECO:0000313" key="22">
    <source>
        <dbReference type="Proteomes" id="UP001596422"/>
    </source>
</evidence>
<dbReference type="SMART" id="SM00073">
    <property type="entry name" value="HPT"/>
    <property type="match status" value="1"/>
</dbReference>
<dbReference type="InterPro" id="IPR000700">
    <property type="entry name" value="PAS-assoc_C"/>
</dbReference>
<comment type="caution">
    <text evidence="21">The sequence shown here is derived from an EMBL/GenBank/DDBJ whole genome shotgun (WGS) entry which is preliminary data.</text>
</comment>
<dbReference type="InterPro" id="IPR004358">
    <property type="entry name" value="Sig_transdc_His_kin-like_C"/>
</dbReference>
<dbReference type="CDD" id="cd00082">
    <property type="entry name" value="HisKA"/>
    <property type="match status" value="1"/>
</dbReference>
<dbReference type="PROSITE" id="PS50109">
    <property type="entry name" value="HIS_KIN"/>
    <property type="match status" value="1"/>
</dbReference>
<feature type="domain" description="PAC" evidence="19">
    <location>
        <begin position="352"/>
        <end position="404"/>
    </location>
</feature>
<dbReference type="Pfam" id="PF01627">
    <property type="entry name" value="Hpt"/>
    <property type="match status" value="1"/>
</dbReference>
<evidence type="ECO:0000259" key="17">
    <source>
        <dbReference type="PROSITE" id="PS50110"/>
    </source>
</evidence>
<dbReference type="SMART" id="SM00388">
    <property type="entry name" value="HisKA"/>
    <property type="match status" value="1"/>
</dbReference>
<proteinExistence type="predicted"/>
<keyword evidence="6 15" id="KW-0812">Transmembrane</keyword>
<feature type="domain" description="PAS" evidence="18">
    <location>
        <begin position="544"/>
        <end position="613"/>
    </location>
</feature>
<dbReference type="EMBL" id="JBHSWE010000001">
    <property type="protein sequence ID" value="MFC6668679.1"/>
    <property type="molecule type" value="Genomic_DNA"/>
</dbReference>
<dbReference type="CDD" id="cd00130">
    <property type="entry name" value="PAS"/>
    <property type="match status" value="2"/>
</dbReference>
<dbReference type="InterPro" id="IPR036097">
    <property type="entry name" value="HisK_dim/P_sf"/>
</dbReference>
<feature type="domain" description="HPt" evidence="20">
    <location>
        <begin position="1385"/>
        <end position="1478"/>
    </location>
</feature>
<dbReference type="SUPFAM" id="SSF52172">
    <property type="entry name" value="CheY-like"/>
    <property type="match status" value="2"/>
</dbReference>
<feature type="coiled-coil region" evidence="14">
    <location>
        <begin position="785"/>
        <end position="844"/>
    </location>
</feature>
<keyword evidence="14" id="KW-0175">Coiled coil</keyword>
<feature type="modified residue" description="Phosphohistidine" evidence="12">
    <location>
        <position position="1424"/>
    </location>
</feature>
<dbReference type="InterPro" id="IPR003594">
    <property type="entry name" value="HATPase_dom"/>
</dbReference>
<evidence type="ECO:0000256" key="10">
    <source>
        <dbReference type="ARBA" id="ARBA00023012"/>
    </source>
</evidence>
<dbReference type="Pfam" id="PF00072">
    <property type="entry name" value="Response_reg"/>
    <property type="match status" value="1"/>
</dbReference>
<dbReference type="PROSITE" id="PS50113">
    <property type="entry name" value="PAC"/>
    <property type="match status" value="2"/>
</dbReference>
<evidence type="ECO:0000256" key="9">
    <source>
        <dbReference type="ARBA" id="ARBA00022989"/>
    </source>
</evidence>
<dbReference type="InterPro" id="IPR036641">
    <property type="entry name" value="HPT_dom_sf"/>
</dbReference>
<keyword evidence="10" id="KW-0902">Two-component regulatory system</keyword>
<evidence type="ECO:0000256" key="4">
    <source>
        <dbReference type="ARBA" id="ARBA00022475"/>
    </source>
</evidence>
<dbReference type="Pfam" id="PF08448">
    <property type="entry name" value="PAS_4"/>
    <property type="match status" value="1"/>
</dbReference>
<keyword evidence="8" id="KW-0067">ATP-binding</keyword>
<evidence type="ECO:0000313" key="21">
    <source>
        <dbReference type="EMBL" id="MFC6668679.1"/>
    </source>
</evidence>
<evidence type="ECO:0000256" key="6">
    <source>
        <dbReference type="ARBA" id="ARBA00022692"/>
    </source>
</evidence>
<dbReference type="InterPro" id="IPR001789">
    <property type="entry name" value="Sig_transdc_resp-reg_receiver"/>
</dbReference>
<gene>
    <name evidence="21" type="ORF">ACFQDL_00035</name>
</gene>
<dbReference type="Pfam" id="PF00989">
    <property type="entry name" value="PAS"/>
    <property type="match status" value="1"/>
</dbReference>
<evidence type="ECO:0000256" key="8">
    <source>
        <dbReference type="ARBA" id="ARBA00022840"/>
    </source>
</evidence>
<dbReference type="PANTHER" id="PTHR45339">
    <property type="entry name" value="HYBRID SIGNAL TRANSDUCTION HISTIDINE KINASE J"/>
    <property type="match status" value="1"/>
</dbReference>
<dbReference type="PROSITE" id="PS50894">
    <property type="entry name" value="HPT"/>
    <property type="match status" value="1"/>
</dbReference>
<dbReference type="SMART" id="SM00448">
    <property type="entry name" value="REC"/>
    <property type="match status" value="1"/>
</dbReference>
<evidence type="ECO:0000256" key="14">
    <source>
        <dbReference type="SAM" id="Coils"/>
    </source>
</evidence>
<dbReference type="SUPFAM" id="SSF55785">
    <property type="entry name" value="PYP-like sensor domain (PAS domain)"/>
    <property type="match status" value="4"/>
</dbReference>
<dbReference type="InterPro" id="IPR036890">
    <property type="entry name" value="HATPase_C_sf"/>
</dbReference>
<evidence type="ECO:0000259" key="18">
    <source>
        <dbReference type="PROSITE" id="PS50112"/>
    </source>
</evidence>
<feature type="domain" description="Histidine kinase" evidence="16">
    <location>
        <begin position="851"/>
        <end position="1073"/>
    </location>
</feature>
<protein>
    <recommendedName>
        <fullName evidence="3">histidine kinase</fullName>
        <ecNumber evidence="3">2.7.13.3</ecNumber>
    </recommendedName>
</protein>
<comment type="catalytic activity">
    <reaction evidence="1">
        <text>ATP + protein L-histidine = ADP + protein N-phospho-L-histidine.</text>
        <dbReference type="EC" id="2.7.13.3"/>
    </reaction>
</comment>
<evidence type="ECO:0000256" key="13">
    <source>
        <dbReference type="PROSITE-ProRule" id="PRU00169"/>
    </source>
</evidence>
<feature type="modified residue" description="4-aspartylphosphate" evidence="13">
    <location>
        <position position="1284"/>
    </location>
</feature>
<dbReference type="InterPro" id="IPR008207">
    <property type="entry name" value="Sig_transdc_His_kin_Hpt_dom"/>
</dbReference>
<accession>A0ABW1ZTD5</accession>
<dbReference type="EC" id="2.7.13.3" evidence="3"/>
<dbReference type="InterPro" id="IPR000014">
    <property type="entry name" value="PAS"/>
</dbReference>
<dbReference type="InterPro" id="IPR003661">
    <property type="entry name" value="HisK_dim/P_dom"/>
</dbReference>
<dbReference type="InterPro" id="IPR005467">
    <property type="entry name" value="His_kinase_dom"/>
</dbReference>
<dbReference type="CDD" id="cd00088">
    <property type="entry name" value="HPT"/>
    <property type="match status" value="1"/>
</dbReference>
<dbReference type="Pfam" id="PF02518">
    <property type="entry name" value="HATPase_c"/>
    <property type="match status" value="1"/>
</dbReference>
<dbReference type="InterPro" id="IPR001610">
    <property type="entry name" value="PAC"/>
</dbReference>
<dbReference type="SMART" id="SM00091">
    <property type="entry name" value="PAS"/>
    <property type="match status" value="4"/>
</dbReference>
<dbReference type="Gene3D" id="3.30.565.10">
    <property type="entry name" value="Histidine kinase-like ATPase, C-terminal domain"/>
    <property type="match status" value="1"/>
</dbReference>
<feature type="domain" description="Response regulatory" evidence="17">
    <location>
        <begin position="1235"/>
        <end position="1352"/>
    </location>
</feature>
<dbReference type="SUPFAM" id="SSF55874">
    <property type="entry name" value="ATPase domain of HSP90 chaperone/DNA topoisomerase II/histidine kinase"/>
    <property type="match status" value="1"/>
</dbReference>
<dbReference type="SMART" id="SM00086">
    <property type="entry name" value="PAC"/>
    <property type="match status" value="3"/>
</dbReference>
<keyword evidence="4" id="KW-1003">Cell membrane</keyword>
<feature type="domain" description="PAS" evidence="18">
    <location>
        <begin position="423"/>
        <end position="461"/>
    </location>
</feature>
<dbReference type="PROSITE" id="PS50112">
    <property type="entry name" value="PAS"/>
    <property type="match status" value="3"/>
</dbReference>
<dbReference type="Pfam" id="PF00512">
    <property type="entry name" value="HisKA"/>
    <property type="match status" value="1"/>
</dbReference>
<dbReference type="PROSITE" id="PS50110">
    <property type="entry name" value="RESPONSE_REGULATORY"/>
    <property type="match status" value="1"/>
</dbReference>
<dbReference type="CDD" id="cd16922">
    <property type="entry name" value="HATPase_EvgS-ArcB-TorS-like"/>
    <property type="match status" value="1"/>
</dbReference>
<feature type="domain" description="PAC" evidence="19">
    <location>
        <begin position="619"/>
        <end position="671"/>
    </location>
</feature>
<evidence type="ECO:0000256" key="7">
    <source>
        <dbReference type="ARBA" id="ARBA00022741"/>
    </source>
</evidence>
<dbReference type="PANTHER" id="PTHR45339:SF1">
    <property type="entry name" value="HYBRID SIGNAL TRANSDUCTION HISTIDINE KINASE J"/>
    <property type="match status" value="1"/>
</dbReference>
<name>A0ABW1ZTD5_9GAMM</name>
<evidence type="ECO:0000256" key="12">
    <source>
        <dbReference type="PROSITE-ProRule" id="PRU00110"/>
    </source>
</evidence>
<keyword evidence="9 15" id="KW-1133">Transmembrane helix</keyword>
<dbReference type="InterPro" id="IPR035965">
    <property type="entry name" value="PAS-like_dom_sf"/>
</dbReference>
<dbReference type="PRINTS" id="PR00344">
    <property type="entry name" value="BCTRLSENSOR"/>
</dbReference>
<dbReference type="Gene3D" id="1.20.120.160">
    <property type="entry name" value="HPT domain"/>
    <property type="match status" value="1"/>
</dbReference>
<feature type="transmembrane region" description="Helical" evidence="15">
    <location>
        <begin position="72"/>
        <end position="90"/>
    </location>
</feature>
<evidence type="ECO:0000256" key="5">
    <source>
        <dbReference type="ARBA" id="ARBA00022553"/>
    </source>
</evidence>
<feature type="transmembrane region" description="Helical" evidence="15">
    <location>
        <begin position="242"/>
        <end position="263"/>
    </location>
</feature>
<dbReference type="RefSeq" id="WP_379907215.1">
    <property type="nucleotide sequence ID" value="NZ_JBHSWE010000001.1"/>
</dbReference>
<dbReference type="Proteomes" id="UP001596422">
    <property type="component" value="Unassembled WGS sequence"/>
</dbReference>
<evidence type="ECO:0000259" key="20">
    <source>
        <dbReference type="PROSITE" id="PS50894"/>
    </source>
</evidence>
<evidence type="ECO:0000256" key="3">
    <source>
        <dbReference type="ARBA" id="ARBA00012438"/>
    </source>
</evidence>
<evidence type="ECO:0000259" key="16">
    <source>
        <dbReference type="PROSITE" id="PS50109"/>
    </source>
</evidence>
<dbReference type="InterPro" id="IPR013656">
    <property type="entry name" value="PAS_4"/>
</dbReference>
<sequence length="1486" mass="164725">MAAVVMILSLLSLLDRLPTAASLLSAGMFHSMPPEAATGLLLLALGTLSLSARASRDGTSNPHQHAIELKTLGASVCIFIFLIAGGAYTYQNGQRYLDKSDEIENLQQFLSELDLLEQSARNAAPQLIKELLSGEEEPQQIYSHYLGSVNEHLYQLEVLAANDGRLSVFVLELQVLIARQSEAFYNALQAYAAQEPFFPEHLLNDRSLDATLAAINGHTAGLQDLAGRILEEQERGRQRARLLILASLLVTLAGAALLFFVLFRIINREMTQRTVAQRALERREHYIRAIVESSPDILTVLNLDGYIEQVFRQNQIAFPEAAPATHWLSLWQGDDAKVARGALEQARRRETGQFRASLATSKAATSWWDVIVTPISDTRGQPERLLCVCRDVTEIHNAHEEIRSLNKTLVRRVDERTRELVQHETLHRELLENMAEGVVACDADGRITLLNRTLRRWHGLEGPASGQDPQLDFFGQTVPRRWLPKRFRSHARCAANPCRTSSFESAPRACRNERSASGGPLIGPDGGIEGAVVTLHDISESQKSARRFADLFEYAPDAILIVNESGAILQINRAAELMFGWRQAELLGRPVEALIPDSLASRHVSLRREYVRNPAPRAMGADSRLLGQRKDGTTFPVDISLSPMQSGDHRLVTAFIRDVSQRVEAERSMRESTAMLDAIDDAALNFDPDSLTFNYVNEGALRMLGYERAELLAMTPLDICCEFDEAAFRNRLKPLRRQEVPSLSFTTVLNCRNQDAVTVDVRLQYLLIDGTKARFIALARDVGEREQVLQELQLTSLRLAEANETVRRERAQLADRVAERTAELQRAYRALEDAKHEAEEANRAKSVFLATMSHEIRTPMNGVIGMLEVLDQTALKSHQQDAVNTIRESAFSLLRIIDDILDFSKIEAGQMQLEQVEVSIPETFEAVMGALGAVARQRNVDLYLFVDPEVPEVIVGDPTRLRQILFNLIGNAIKFSAGDYGRRGQVEVEVALTAPQRLSFSVADNGIGMDEATVRGLFRHFSQADASTTRRFGGSGLGLAICKRLTDMMQASIGVESQPGQGSTFTVRLPVQAAEACADSSPAKLSGLNIVLVGDDDPDSRSLRRYLEQLNVRLRSVTSLDEAARRVPTLDSPIVIHDTGHRYRSPEALQKAFTASPAVPHLLVSRNPQRPDEITALSVLYLDATQLTGHSLRRSLAVLLGQASPPISHDPQHELPLETEMTAPSVAEARAQGQLILIAEDDTINQKVILKQLELLGYAGEVARNGRDALNLWREGGYGLILTDLHMPDVDGFQLTRAIRQEEQGAHAIPILALTANALRGEKERALTAGMNDYLTKPVQLMELDQALQEWMPEADGLPVESQDSDGHDGAVIDIDVLEQLVGDDPDTIRELLQAYRDSVSEFSPQLEKSRQQGDVQQIESIAHRLKSSSRSVGALHLGDLCAELENACKSRDLDYVDHCIEEVEASLRQVRIALQSRLRDSGRLK</sequence>
<dbReference type="NCBIfam" id="TIGR00229">
    <property type="entry name" value="sensory_box"/>
    <property type="match status" value="3"/>
</dbReference>
<feature type="domain" description="PAS" evidence="18">
    <location>
        <begin position="668"/>
        <end position="712"/>
    </location>
</feature>
<comment type="subcellular location">
    <subcellularLocation>
        <location evidence="2">Cell membrane</location>
        <topology evidence="2">Multi-pass membrane protein</topology>
    </subcellularLocation>
</comment>
<evidence type="ECO:0000259" key="19">
    <source>
        <dbReference type="PROSITE" id="PS50113"/>
    </source>
</evidence>
<dbReference type="SUPFAM" id="SSF47384">
    <property type="entry name" value="Homodimeric domain of signal transducing histidine kinase"/>
    <property type="match status" value="1"/>
</dbReference>
<dbReference type="SMART" id="SM00387">
    <property type="entry name" value="HATPase_c"/>
    <property type="match status" value="1"/>
</dbReference>
<dbReference type="Pfam" id="PF13426">
    <property type="entry name" value="PAS_9"/>
    <property type="match status" value="1"/>
</dbReference>
<dbReference type="InterPro" id="IPR011006">
    <property type="entry name" value="CheY-like_superfamily"/>
</dbReference>
<keyword evidence="5 13" id="KW-0597">Phosphoprotein</keyword>
<evidence type="ECO:0000256" key="15">
    <source>
        <dbReference type="SAM" id="Phobius"/>
    </source>
</evidence>
<dbReference type="SUPFAM" id="SSF47226">
    <property type="entry name" value="Histidine-containing phosphotransfer domain, HPT domain"/>
    <property type="match status" value="1"/>
</dbReference>
<evidence type="ECO:0000256" key="1">
    <source>
        <dbReference type="ARBA" id="ARBA00000085"/>
    </source>
</evidence>
<keyword evidence="22" id="KW-1185">Reference proteome</keyword>
<evidence type="ECO:0000256" key="11">
    <source>
        <dbReference type="ARBA" id="ARBA00023136"/>
    </source>
</evidence>
<evidence type="ECO:0000256" key="2">
    <source>
        <dbReference type="ARBA" id="ARBA00004651"/>
    </source>
</evidence>
<dbReference type="InterPro" id="IPR013767">
    <property type="entry name" value="PAS_fold"/>
</dbReference>
<keyword evidence="11 15" id="KW-0472">Membrane</keyword>
<reference evidence="22" key="1">
    <citation type="journal article" date="2019" name="Int. J. Syst. Evol. Microbiol.">
        <title>The Global Catalogue of Microorganisms (GCM) 10K type strain sequencing project: providing services to taxonomists for standard genome sequencing and annotation.</title>
        <authorList>
            <consortium name="The Broad Institute Genomics Platform"/>
            <consortium name="The Broad Institute Genome Sequencing Center for Infectious Disease"/>
            <person name="Wu L."/>
            <person name="Ma J."/>
        </authorList>
    </citation>
    <scope>NUCLEOTIDE SEQUENCE [LARGE SCALE GENOMIC DNA]</scope>
    <source>
        <strain evidence="22">NBRC 111756</strain>
    </source>
</reference>
<dbReference type="Gene3D" id="1.10.287.130">
    <property type="match status" value="1"/>
</dbReference>
<dbReference type="CDD" id="cd17546">
    <property type="entry name" value="REC_hyHK_CKI1_RcsC-like"/>
    <property type="match status" value="1"/>
</dbReference>
<dbReference type="Gene3D" id="3.30.450.20">
    <property type="entry name" value="PAS domain"/>
    <property type="match status" value="4"/>
</dbReference>
<dbReference type="Pfam" id="PF13188">
    <property type="entry name" value="PAS_8"/>
    <property type="match status" value="1"/>
</dbReference>